<name>A0A9N9A1I0_9GLOM</name>
<organism evidence="1 2">
    <name type="scientific">Dentiscutata erythropus</name>
    <dbReference type="NCBI Taxonomy" id="1348616"/>
    <lineage>
        <taxon>Eukaryota</taxon>
        <taxon>Fungi</taxon>
        <taxon>Fungi incertae sedis</taxon>
        <taxon>Mucoromycota</taxon>
        <taxon>Glomeromycotina</taxon>
        <taxon>Glomeromycetes</taxon>
        <taxon>Diversisporales</taxon>
        <taxon>Gigasporaceae</taxon>
        <taxon>Dentiscutata</taxon>
    </lineage>
</organism>
<protein>
    <submittedName>
        <fullName evidence="1">2992_t:CDS:1</fullName>
    </submittedName>
</protein>
<gene>
    <name evidence="1" type="ORF">DERYTH_LOCUS3639</name>
</gene>
<dbReference type="Proteomes" id="UP000789405">
    <property type="component" value="Unassembled WGS sequence"/>
</dbReference>
<sequence length="85" mass="10182">MVREDVQVQEIYKRLTGDILEINLTQEDENILHSKHIGRSVIVLAFICLYHGILQLSEEYFQTNPHIKYKESFVIRSVQEDEYWK</sequence>
<dbReference type="OrthoDB" id="10044727at2759"/>
<keyword evidence="2" id="KW-1185">Reference proteome</keyword>
<reference evidence="1" key="1">
    <citation type="submission" date="2021-06" db="EMBL/GenBank/DDBJ databases">
        <authorList>
            <person name="Kallberg Y."/>
            <person name="Tangrot J."/>
            <person name="Rosling A."/>
        </authorList>
    </citation>
    <scope>NUCLEOTIDE SEQUENCE</scope>
    <source>
        <strain evidence="1">MA453B</strain>
    </source>
</reference>
<comment type="caution">
    <text evidence="1">The sequence shown here is derived from an EMBL/GenBank/DDBJ whole genome shotgun (WGS) entry which is preliminary data.</text>
</comment>
<dbReference type="AlphaFoldDB" id="A0A9N9A1I0"/>
<dbReference type="EMBL" id="CAJVPY010001308">
    <property type="protein sequence ID" value="CAG8516256.1"/>
    <property type="molecule type" value="Genomic_DNA"/>
</dbReference>
<accession>A0A9N9A1I0</accession>
<proteinExistence type="predicted"/>
<evidence type="ECO:0000313" key="2">
    <source>
        <dbReference type="Proteomes" id="UP000789405"/>
    </source>
</evidence>
<evidence type="ECO:0000313" key="1">
    <source>
        <dbReference type="EMBL" id="CAG8516256.1"/>
    </source>
</evidence>